<dbReference type="GO" id="GO:0016579">
    <property type="term" value="P:protein deubiquitination"/>
    <property type="evidence" value="ECO:0007669"/>
    <property type="project" value="InterPro"/>
</dbReference>
<protein>
    <recommendedName>
        <fullName evidence="9">Ubiquitin carboxyl-terminal hydrolase</fullName>
        <ecNumber evidence="9">3.4.19.12</ecNumber>
    </recommendedName>
</protein>
<comment type="catalytic activity">
    <reaction evidence="1 9">
        <text>Thiol-dependent hydrolysis of ester, thioester, amide, peptide and isopeptide bonds formed by the C-terminal Gly of ubiquitin (a 76-residue protein attached to proteins as an intracellular targeting signal).</text>
        <dbReference type="EC" id="3.4.19.12"/>
    </reaction>
</comment>
<dbReference type="InterPro" id="IPR041432">
    <property type="entry name" value="UBP13_Znf-UBP_var"/>
</dbReference>
<dbReference type="InterPro" id="IPR013083">
    <property type="entry name" value="Znf_RING/FYVE/PHD"/>
</dbReference>
<dbReference type="InterPro" id="IPR001607">
    <property type="entry name" value="Znf_UBP"/>
</dbReference>
<dbReference type="FunFam" id="1.10.8.10:FF:000134">
    <property type="entry name" value="Ubiquitin carboxyl-terminal hydrolase"/>
    <property type="match status" value="1"/>
</dbReference>
<accession>A2F507</accession>
<dbReference type="SMART" id="SM00290">
    <property type="entry name" value="ZnF_UBP"/>
    <property type="match status" value="2"/>
</dbReference>
<dbReference type="SUPFAM" id="SSF54001">
    <property type="entry name" value="Cysteine proteinases"/>
    <property type="match status" value="1"/>
</dbReference>
<evidence type="ECO:0000259" key="10">
    <source>
        <dbReference type="PROSITE" id="PS50030"/>
    </source>
</evidence>
<dbReference type="FunCoup" id="A2F507">
    <property type="interactions" value="823"/>
</dbReference>
<name>A2F507_TRIV3</name>
<dbReference type="Proteomes" id="UP000001542">
    <property type="component" value="Unassembled WGS sequence"/>
</dbReference>
<dbReference type="RefSeq" id="XP_001312940.1">
    <property type="nucleotide sequence ID" value="XM_001312939.1"/>
</dbReference>
<evidence type="ECO:0000256" key="1">
    <source>
        <dbReference type="ARBA" id="ARBA00000707"/>
    </source>
</evidence>
<dbReference type="EMBL" id="DS113617">
    <property type="protein sequence ID" value="EAY00011.1"/>
    <property type="molecule type" value="Genomic_DNA"/>
</dbReference>
<evidence type="ECO:0000256" key="2">
    <source>
        <dbReference type="ARBA" id="ARBA00009085"/>
    </source>
</evidence>
<proteinExistence type="inferred from homology"/>
<dbReference type="SMR" id="A2F507"/>
<reference evidence="13" key="1">
    <citation type="submission" date="2006-10" db="EMBL/GenBank/DDBJ databases">
        <authorList>
            <person name="Amadeo P."/>
            <person name="Zhao Q."/>
            <person name="Wortman J."/>
            <person name="Fraser-Liggett C."/>
            <person name="Carlton J."/>
        </authorList>
    </citation>
    <scope>NUCLEOTIDE SEQUENCE</scope>
    <source>
        <strain evidence="13">G3</strain>
    </source>
</reference>
<dbReference type="PANTHER" id="PTHR24006:SF664">
    <property type="entry name" value="UBIQUITIN CARBOXYL-TERMINAL HYDROLASE"/>
    <property type="match status" value="1"/>
</dbReference>
<evidence type="ECO:0000256" key="6">
    <source>
        <dbReference type="ARBA" id="ARBA00022807"/>
    </source>
</evidence>
<dbReference type="VEuPathDB" id="TrichDB:TVAGG3_0594620"/>
<evidence type="ECO:0000256" key="5">
    <source>
        <dbReference type="ARBA" id="ARBA00022771"/>
    </source>
</evidence>
<keyword evidence="5 8" id="KW-0863">Zinc-finger</keyword>
<dbReference type="InterPro" id="IPR001394">
    <property type="entry name" value="Peptidase_C19_UCH"/>
</dbReference>
<keyword evidence="7" id="KW-0862">Zinc</keyword>
<dbReference type="VEuPathDB" id="TrichDB:TVAG_029150"/>
<evidence type="ECO:0000256" key="8">
    <source>
        <dbReference type="PROSITE-ProRule" id="PRU00502"/>
    </source>
</evidence>
<evidence type="ECO:0000259" key="11">
    <source>
        <dbReference type="PROSITE" id="PS50235"/>
    </source>
</evidence>
<dbReference type="InterPro" id="IPR038765">
    <property type="entry name" value="Papain-like_cys_pep_sf"/>
</dbReference>
<dbReference type="PROSITE" id="PS00973">
    <property type="entry name" value="USP_2"/>
    <property type="match status" value="1"/>
</dbReference>
<feature type="domain" description="UBA" evidence="10">
    <location>
        <begin position="561"/>
        <end position="604"/>
    </location>
</feature>
<organism evidence="13 14">
    <name type="scientific">Trichomonas vaginalis (strain ATCC PRA-98 / G3)</name>
    <dbReference type="NCBI Taxonomy" id="412133"/>
    <lineage>
        <taxon>Eukaryota</taxon>
        <taxon>Metamonada</taxon>
        <taxon>Parabasalia</taxon>
        <taxon>Trichomonadida</taxon>
        <taxon>Trichomonadidae</taxon>
        <taxon>Trichomonas</taxon>
    </lineage>
</organism>
<dbReference type="Gene3D" id="3.90.70.10">
    <property type="entry name" value="Cysteine proteinases"/>
    <property type="match status" value="1"/>
</dbReference>
<keyword evidence="6 9" id="KW-0788">Thiol protease</keyword>
<dbReference type="FunFam" id="3.30.40.10:FF:000396">
    <property type="entry name" value="Ubiquitin carboxyl-terminal hydrolase"/>
    <property type="match status" value="1"/>
</dbReference>
<dbReference type="InterPro" id="IPR028889">
    <property type="entry name" value="USP"/>
</dbReference>
<evidence type="ECO:0000313" key="13">
    <source>
        <dbReference type="EMBL" id="EAY00011.1"/>
    </source>
</evidence>
<dbReference type="Pfam" id="PF00443">
    <property type="entry name" value="UCH"/>
    <property type="match status" value="1"/>
</dbReference>
<dbReference type="PROSITE" id="PS50030">
    <property type="entry name" value="UBA"/>
    <property type="match status" value="2"/>
</dbReference>
<dbReference type="SMART" id="SM00165">
    <property type="entry name" value="UBA"/>
    <property type="match status" value="2"/>
</dbReference>
<keyword evidence="3 9" id="KW-0645">Protease</keyword>
<dbReference type="InterPro" id="IPR050164">
    <property type="entry name" value="Peptidase_C19"/>
</dbReference>
<dbReference type="Pfam" id="PF17807">
    <property type="entry name" value="zf-UBP_var"/>
    <property type="match status" value="1"/>
</dbReference>
<dbReference type="PROSITE" id="PS50271">
    <property type="entry name" value="ZF_UBP"/>
    <property type="match status" value="1"/>
</dbReference>
<dbReference type="Pfam" id="PF02148">
    <property type="entry name" value="zf-UBP"/>
    <property type="match status" value="1"/>
</dbReference>
<dbReference type="PROSITE" id="PS00972">
    <property type="entry name" value="USP_1"/>
    <property type="match status" value="1"/>
</dbReference>
<gene>
    <name evidence="13" type="ORF">TVAG_029150</name>
</gene>
<dbReference type="OMA" id="FVPCEHT"/>
<reference evidence="13" key="2">
    <citation type="journal article" date="2007" name="Science">
        <title>Draft genome sequence of the sexually transmitted pathogen Trichomonas vaginalis.</title>
        <authorList>
            <person name="Carlton J.M."/>
            <person name="Hirt R.P."/>
            <person name="Silva J.C."/>
            <person name="Delcher A.L."/>
            <person name="Schatz M."/>
            <person name="Zhao Q."/>
            <person name="Wortman J.R."/>
            <person name="Bidwell S.L."/>
            <person name="Alsmark U.C.M."/>
            <person name="Besteiro S."/>
            <person name="Sicheritz-Ponten T."/>
            <person name="Noel C.J."/>
            <person name="Dacks J.B."/>
            <person name="Foster P.G."/>
            <person name="Simillion C."/>
            <person name="Van de Peer Y."/>
            <person name="Miranda-Saavedra D."/>
            <person name="Barton G.J."/>
            <person name="Westrop G.D."/>
            <person name="Mueller S."/>
            <person name="Dessi D."/>
            <person name="Fiori P.L."/>
            <person name="Ren Q."/>
            <person name="Paulsen I."/>
            <person name="Zhang H."/>
            <person name="Bastida-Corcuera F.D."/>
            <person name="Simoes-Barbosa A."/>
            <person name="Brown M.T."/>
            <person name="Hayes R.D."/>
            <person name="Mukherjee M."/>
            <person name="Okumura C.Y."/>
            <person name="Schneider R."/>
            <person name="Smith A.J."/>
            <person name="Vanacova S."/>
            <person name="Villalvazo M."/>
            <person name="Haas B.J."/>
            <person name="Pertea M."/>
            <person name="Feldblyum T.V."/>
            <person name="Utterback T.R."/>
            <person name="Shu C.L."/>
            <person name="Osoegawa K."/>
            <person name="de Jong P.J."/>
            <person name="Hrdy I."/>
            <person name="Horvathova L."/>
            <person name="Zubacova Z."/>
            <person name="Dolezal P."/>
            <person name="Malik S.B."/>
            <person name="Logsdon J.M. Jr."/>
            <person name="Henze K."/>
            <person name="Gupta A."/>
            <person name="Wang C.C."/>
            <person name="Dunne R.L."/>
            <person name="Upcroft J.A."/>
            <person name="Upcroft P."/>
            <person name="White O."/>
            <person name="Salzberg S.L."/>
            <person name="Tang P."/>
            <person name="Chiu C.-H."/>
            <person name="Lee Y.-S."/>
            <person name="Embley T.M."/>
            <person name="Coombs G.H."/>
            <person name="Mottram J.C."/>
            <person name="Tachezy J."/>
            <person name="Fraser-Liggett C.M."/>
            <person name="Johnson P.J."/>
        </authorList>
    </citation>
    <scope>NUCLEOTIDE SEQUENCE [LARGE SCALE GENOMIC DNA]</scope>
    <source>
        <strain evidence="13">G3</strain>
    </source>
</reference>
<evidence type="ECO:0000259" key="12">
    <source>
        <dbReference type="PROSITE" id="PS50271"/>
    </source>
</evidence>
<dbReference type="GO" id="GO:0006508">
    <property type="term" value="P:proteolysis"/>
    <property type="evidence" value="ECO:0007669"/>
    <property type="project" value="UniProtKB-KW"/>
</dbReference>
<evidence type="ECO:0000256" key="7">
    <source>
        <dbReference type="ARBA" id="ARBA00022833"/>
    </source>
</evidence>
<dbReference type="InterPro" id="IPR015940">
    <property type="entry name" value="UBA"/>
</dbReference>
<evidence type="ECO:0000256" key="9">
    <source>
        <dbReference type="RuleBase" id="RU366025"/>
    </source>
</evidence>
<dbReference type="Gene3D" id="3.30.40.10">
    <property type="entry name" value="Zinc/RING finger domain, C3HC4 (zinc finger)"/>
    <property type="match status" value="2"/>
</dbReference>
<dbReference type="GO" id="GO:0008270">
    <property type="term" value="F:zinc ion binding"/>
    <property type="evidence" value="ECO:0007669"/>
    <property type="project" value="UniProtKB-KW"/>
</dbReference>
<dbReference type="SUPFAM" id="SSF57850">
    <property type="entry name" value="RING/U-box"/>
    <property type="match status" value="2"/>
</dbReference>
<dbReference type="InParanoid" id="A2F507"/>
<comment type="similarity">
    <text evidence="2 9">Belongs to the peptidase C19 family.</text>
</comment>
<keyword evidence="9" id="KW-0833">Ubl conjugation pathway</keyword>
<dbReference type="eggNOG" id="KOG0944">
    <property type="taxonomic scope" value="Eukaryota"/>
</dbReference>
<keyword evidence="4" id="KW-0479">Metal-binding</keyword>
<dbReference type="GO" id="GO:0004843">
    <property type="term" value="F:cysteine-type deubiquitinase activity"/>
    <property type="evidence" value="ECO:0007669"/>
    <property type="project" value="UniProtKB-UniRule"/>
</dbReference>
<sequence>MEIGTLLPTTKVENEECVLCFNDIDSEQGVNICVKCFRCVCHEHAKEHASKDGHCMFLNRRRHKIEVKSDPYKLGIGVEGGFQDAKYEYEYELRLYDSENYEVFPMECVDDEAAVDLIEKLKKLPNISQAAEVEQWELKIEECKHIKELDQSQIVNSDPHMHCSSCELENNLWLCLTCGYVGCGRKNFDGSGGNGHALEHFKQTGHPVCVKMGTISPDGRADLYCYSCDETVSDSHIKEHLAKFGINVDTAVKTESTTTELNVQRNKDWDFDTVSKNGKEFDTFEGPNSVGLVNLGNTCYMNSVLQLLASIEQFENEVTSPDYEKQRWTDPKRQFYRLFHELLEGKRKSVSPRLLRTAVCRDRPQFMSGEQQDAVEFFQYLFNYITVHNPQSYLTHVEFDQVNLMQCANCADVTTTFIKDQPVLVLSPQPHFGEEELQVKIEDLLETSLNIEYPTRKCDKCQKTGANQKILFTNFPDLLFVAVQLDNISPTGMCKKMNIKVLFDPDNFDISKYKSDIKQENVQVDETKVSELMNFGFSRSQCVRALQNVDSVEAAVQFIIDNPQEVSPAVQQVMEMGFSEDEARDALQETSGNVVLAIEWLFGPRKKSAHSTKSDGNSVYELVGFLQHKGTSALCGHYVATVKRDGKWVLYNDEKVAVYPDNEPPEFGKGYLYLFRRK</sequence>
<dbReference type="Pfam" id="PF00627">
    <property type="entry name" value="UBA"/>
    <property type="match status" value="2"/>
</dbReference>
<feature type="domain" description="UBA" evidence="10">
    <location>
        <begin position="523"/>
        <end position="562"/>
    </location>
</feature>
<dbReference type="OrthoDB" id="361536at2759"/>
<dbReference type="SUPFAM" id="SSF46934">
    <property type="entry name" value="UBA-like"/>
    <property type="match status" value="1"/>
</dbReference>
<dbReference type="InterPro" id="IPR009060">
    <property type="entry name" value="UBA-like_sf"/>
</dbReference>
<keyword evidence="14" id="KW-1185">Reference proteome</keyword>
<keyword evidence="9 13" id="KW-0378">Hydrolase</keyword>
<evidence type="ECO:0000256" key="3">
    <source>
        <dbReference type="ARBA" id="ARBA00022670"/>
    </source>
</evidence>
<feature type="domain" description="USP" evidence="11">
    <location>
        <begin position="290"/>
        <end position="678"/>
    </location>
</feature>
<dbReference type="Gene3D" id="1.10.8.10">
    <property type="entry name" value="DNA helicase RuvA subunit, C-terminal domain"/>
    <property type="match status" value="2"/>
</dbReference>
<dbReference type="EC" id="3.4.19.12" evidence="9"/>
<evidence type="ECO:0000256" key="4">
    <source>
        <dbReference type="ARBA" id="ARBA00022723"/>
    </source>
</evidence>
<dbReference type="PROSITE" id="PS50235">
    <property type="entry name" value="USP_3"/>
    <property type="match status" value="1"/>
</dbReference>
<dbReference type="STRING" id="5722.A2F507"/>
<dbReference type="AlphaFoldDB" id="A2F507"/>
<dbReference type="InterPro" id="IPR018200">
    <property type="entry name" value="USP_CS"/>
</dbReference>
<evidence type="ECO:0000313" key="14">
    <source>
        <dbReference type="Proteomes" id="UP000001542"/>
    </source>
</evidence>
<feature type="domain" description="UBP-type" evidence="12">
    <location>
        <begin position="141"/>
        <end position="248"/>
    </location>
</feature>
<dbReference type="KEGG" id="tva:4757830"/>
<dbReference type="PANTHER" id="PTHR24006">
    <property type="entry name" value="UBIQUITIN CARBOXYL-TERMINAL HYDROLASE"/>
    <property type="match status" value="1"/>
</dbReference>